<dbReference type="InterPro" id="IPR029066">
    <property type="entry name" value="PLP-binding_barrel"/>
</dbReference>
<dbReference type="SMART" id="SM01005">
    <property type="entry name" value="Ala_racemase_C"/>
    <property type="match status" value="1"/>
</dbReference>
<evidence type="ECO:0000256" key="4">
    <source>
        <dbReference type="PIRSR" id="PIRSR600821-50"/>
    </source>
</evidence>
<dbReference type="InterPro" id="IPR000821">
    <property type="entry name" value="Ala_racemase"/>
</dbReference>
<dbReference type="AlphaFoldDB" id="A0AA35T228"/>
<dbReference type="InterPro" id="IPR011079">
    <property type="entry name" value="Ala_racemase_C"/>
</dbReference>
<dbReference type="FunFam" id="3.20.20.10:FF:000002">
    <property type="entry name" value="Alanine racemase"/>
    <property type="match status" value="1"/>
</dbReference>
<evidence type="ECO:0000259" key="6">
    <source>
        <dbReference type="SMART" id="SM01005"/>
    </source>
</evidence>
<dbReference type="SUPFAM" id="SSF51419">
    <property type="entry name" value="PLP-binding barrel"/>
    <property type="match status" value="1"/>
</dbReference>
<sequence>MAIVKANAYGHGLIPAAKATIKGGASALGVALLQEGVALRSAGITTPVVVLAPTLPEQADSLVAHNLSQIIGHPTAIPALEAAAKRHNTRARIHLKVDTGMGRLGLLPDEAPVLGKKIAENPHLFFEGIATHVAWECAEDMDKATHQIKTFAACLSKLTDISVPWRHAANSAMTVHMPESHFDLVRVGLLTYGIPPTQGAGALSLSPALSIKARIVQVRNFSTGQTLSYGGTYTLTRPSRIALVSLGYADGYNRRMSNKSHVLICGKPCPVVGAICMDVIMIDVTDIPPVSTGEEVVLLGQQGDYKITVPDIAQWANCISHEVVSLLGARLPRHYVS</sequence>
<feature type="binding site" evidence="5">
    <location>
        <position position="277"/>
    </location>
    <ligand>
        <name>substrate</name>
    </ligand>
</feature>
<dbReference type="NCBIfam" id="TIGR00492">
    <property type="entry name" value="alr"/>
    <property type="match status" value="1"/>
</dbReference>
<dbReference type="Pfam" id="PF00842">
    <property type="entry name" value="Ala_racemase_C"/>
    <property type="match status" value="1"/>
</dbReference>
<reference evidence="7" key="1">
    <citation type="submission" date="2023-03" db="EMBL/GenBank/DDBJ databases">
        <authorList>
            <person name="Steffen K."/>
            <person name="Cardenas P."/>
        </authorList>
    </citation>
    <scope>NUCLEOTIDE SEQUENCE</scope>
</reference>
<dbReference type="GO" id="GO:0030170">
    <property type="term" value="F:pyridoxal phosphate binding"/>
    <property type="evidence" value="ECO:0007669"/>
    <property type="project" value="TreeGrafter"/>
</dbReference>
<dbReference type="InterPro" id="IPR009006">
    <property type="entry name" value="Ala_racemase/Decarboxylase_C"/>
</dbReference>
<feature type="binding site" evidence="5">
    <location>
        <position position="103"/>
    </location>
    <ligand>
        <name>substrate</name>
    </ligand>
</feature>
<dbReference type="GO" id="GO:0005829">
    <property type="term" value="C:cytosol"/>
    <property type="evidence" value="ECO:0007669"/>
    <property type="project" value="TreeGrafter"/>
</dbReference>
<dbReference type="Proteomes" id="UP001174909">
    <property type="component" value="Unassembled WGS sequence"/>
</dbReference>
<evidence type="ECO:0000256" key="3">
    <source>
        <dbReference type="ARBA" id="ARBA00023235"/>
    </source>
</evidence>
<feature type="modified residue" description="N6-(pyridoxal phosphate)lysine" evidence="4">
    <location>
        <position position="5"/>
    </location>
</feature>
<evidence type="ECO:0000256" key="1">
    <source>
        <dbReference type="ARBA" id="ARBA00001933"/>
    </source>
</evidence>
<dbReference type="PRINTS" id="PR00992">
    <property type="entry name" value="ALARACEMASE"/>
</dbReference>
<dbReference type="PANTHER" id="PTHR30511:SF0">
    <property type="entry name" value="ALANINE RACEMASE, CATABOLIC-RELATED"/>
    <property type="match status" value="1"/>
</dbReference>
<keyword evidence="8" id="KW-1185">Reference proteome</keyword>
<evidence type="ECO:0000313" key="7">
    <source>
        <dbReference type="EMBL" id="CAI8039558.1"/>
    </source>
</evidence>
<comment type="caution">
    <text evidence="7">The sequence shown here is derived from an EMBL/GenBank/DDBJ whole genome shotgun (WGS) entry which is preliminary data.</text>
</comment>
<feature type="domain" description="Alanine racemase C-terminal" evidence="6">
    <location>
        <begin position="208"/>
        <end position="336"/>
    </location>
</feature>
<evidence type="ECO:0000313" key="8">
    <source>
        <dbReference type="Proteomes" id="UP001174909"/>
    </source>
</evidence>
<evidence type="ECO:0000256" key="2">
    <source>
        <dbReference type="ARBA" id="ARBA00022898"/>
    </source>
</evidence>
<dbReference type="SUPFAM" id="SSF50621">
    <property type="entry name" value="Alanine racemase C-terminal domain-like"/>
    <property type="match status" value="1"/>
</dbReference>
<dbReference type="CDD" id="cd00430">
    <property type="entry name" value="PLPDE_III_AR"/>
    <property type="match status" value="1"/>
</dbReference>
<dbReference type="Pfam" id="PF01168">
    <property type="entry name" value="Ala_racemase_N"/>
    <property type="match status" value="1"/>
</dbReference>
<dbReference type="PROSITE" id="PS00395">
    <property type="entry name" value="ALANINE_RACEMASE"/>
    <property type="match status" value="1"/>
</dbReference>
<dbReference type="GO" id="GO:0030632">
    <property type="term" value="P:D-alanine biosynthetic process"/>
    <property type="evidence" value="ECO:0007669"/>
    <property type="project" value="TreeGrafter"/>
</dbReference>
<evidence type="ECO:0000256" key="5">
    <source>
        <dbReference type="PIRSR" id="PIRSR600821-52"/>
    </source>
</evidence>
<keyword evidence="3" id="KW-0413">Isomerase</keyword>
<protein>
    <submittedName>
        <fullName evidence="7">Alanine racemase</fullName>
    </submittedName>
</protein>
<keyword evidence="2 4" id="KW-0663">Pyridoxal phosphate</keyword>
<accession>A0AA35T228</accession>
<gene>
    <name evidence="7" type="ORF">GBAR_LOCUS22015</name>
</gene>
<name>A0AA35T228_GEOBA</name>
<dbReference type="Gene3D" id="3.20.20.10">
    <property type="entry name" value="Alanine racemase"/>
    <property type="match status" value="1"/>
</dbReference>
<dbReference type="HAMAP" id="MF_01201">
    <property type="entry name" value="Ala_racemase"/>
    <property type="match status" value="1"/>
</dbReference>
<dbReference type="InterPro" id="IPR020622">
    <property type="entry name" value="Ala_racemase_pyridoxalP-BS"/>
</dbReference>
<dbReference type="GO" id="GO:0008784">
    <property type="term" value="F:alanine racemase activity"/>
    <property type="evidence" value="ECO:0007669"/>
    <property type="project" value="InterPro"/>
</dbReference>
<organism evidence="7 8">
    <name type="scientific">Geodia barretti</name>
    <name type="common">Barrett's horny sponge</name>
    <dbReference type="NCBI Taxonomy" id="519541"/>
    <lineage>
        <taxon>Eukaryota</taxon>
        <taxon>Metazoa</taxon>
        <taxon>Porifera</taxon>
        <taxon>Demospongiae</taxon>
        <taxon>Heteroscleromorpha</taxon>
        <taxon>Tetractinellida</taxon>
        <taxon>Astrophorina</taxon>
        <taxon>Geodiidae</taxon>
        <taxon>Geodia</taxon>
    </lineage>
</organism>
<dbReference type="Gene3D" id="2.40.37.10">
    <property type="entry name" value="Lyase, Ornithine Decarboxylase, Chain A, domain 1"/>
    <property type="match status" value="1"/>
</dbReference>
<comment type="cofactor">
    <cofactor evidence="1 4">
        <name>pyridoxal 5'-phosphate</name>
        <dbReference type="ChEBI" id="CHEBI:597326"/>
    </cofactor>
</comment>
<proteinExistence type="inferred from homology"/>
<dbReference type="EMBL" id="CASHTH010003050">
    <property type="protein sequence ID" value="CAI8039558.1"/>
    <property type="molecule type" value="Genomic_DNA"/>
</dbReference>
<dbReference type="InterPro" id="IPR001608">
    <property type="entry name" value="Ala_racemase_N"/>
</dbReference>
<dbReference type="PANTHER" id="PTHR30511">
    <property type="entry name" value="ALANINE RACEMASE"/>
    <property type="match status" value="1"/>
</dbReference>